<dbReference type="Gene3D" id="3.90.120.10">
    <property type="entry name" value="DNA Methylase, subunit A, domain 2"/>
    <property type="match status" value="1"/>
</dbReference>
<accession>A0A409WJS2</accession>
<dbReference type="InterPro" id="IPR001525">
    <property type="entry name" value="C5_MeTfrase"/>
</dbReference>
<dbReference type="STRING" id="93625.A0A409WJS2"/>
<dbReference type="InterPro" id="IPR031303">
    <property type="entry name" value="C5_meth_CS"/>
</dbReference>
<evidence type="ECO:0000256" key="6">
    <source>
        <dbReference type="ARBA" id="ARBA00042810"/>
    </source>
</evidence>
<dbReference type="EC" id="2.1.1.204" evidence="4"/>
<comment type="caution">
    <text evidence="9">The sequence shown here is derived from an EMBL/GenBank/DDBJ whole genome shotgun (WGS) entry which is preliminary data.</text>
</comment>
<keyword evidence="10" id="KW-1185">Reference proteome</keyword>
<dbReference type="GO" id="GO:0032259">
    <property type="term" value="P:methylation"/>
    <property type="evidence" value="ECO:0007669"/>
    <property type="project" value="UniProtKB-KW"/>
</dbReference>
<keyword evidence="1 7" id="KW-0489">Methyltransferase</keyword>
<dbReference type="FunCoup" id="A0A409WJS2">
    <property type="interactions" value="219"/>
</dbReference>
<proteinExistence type="inferred from homology"/>
<dbReference type="EMBL" id="NHYD01003409">
    <property type="protein sequence ID" value="PPQ78690.1"/>
    <property type="molecule type" value="Genomic_DNA"/>
</dbReference>
<gene>
    <name evidence="9" type="ORF">CVT25_010711</name>
</gene>
<dbReference type="GO" id="GO:0008168">
    <property type="term" value="F:methyltransferase activity"/>
    <property type="evidence" value="ECO:0007669"/>
    <property type="project" value="UniProtKB-KW"/>
</dbReference>
<dbReference type="PANTHER" id="PTHR46098:SF1">
    <property type="entry name" value="TRNA (CYTOSINE(38)-C(5))-METHYLTRANSFERASE"/>
    <property type="match status" value="1"/>
</dbReference>
<comment type="similarity">
    <text evidence="7 8">Belongs to the class I-like SAM-binding methyltransferase superfamily. C5-methyltransferase family.</text>
</comment>
<dbReference type="InParanoid" id="A0A409WJS2"/>
<dbReference type="AlphaFoldDB" id="A0A409WJS2"/>
<evidence type="ECO:0000256" key="8">
    <source>
        <dbReference type="RuleBase" id="RU000416"/>
    </source>
</evidence>
<dbReference type="NCBIfam" id="TIGR00675">
    <property type="entry name" value="dcm"/>
    <property type="match status" value="1"/>
</dbReference>
<sequence>MAVRALEFYSGIGGLHLALARSSIDAEIIQALDWDQTACNVYRANHGNVVRKVDISTLSASELSALKADLWLLSPACQPYTVLNPNAKGADDPRAQSFTHLVKNVLPALAASDEHPLRLLVENVAGFEDSATRQILVSTLRSIGYTTLELLLTPLQFGIPNSRLRYYLLAKKSPIPFRHIPSDALDEVWRQIPGSGVAWSDPRLDIKINANFDLPGIRKIQSYLDDDTTETTDEYRVPDKVLEKWGRLFDITKPSSTRTCCFTRGYTQLVERSGSILQQNESLDTTSTFDEFLEAQSAGLPDAVKLLYPLKLRYFSPAELLRMFAFDPVNPERVKSQFIWPDSISRKTKYKLIGNSVNVKVVQELIEYLFDEPESCGIKQSRMSPVAHNGH</sequence>
<dbReference type="PROSITE" id="PS51679">
    <property type="entry name" value="SAM_MT_C5"/>
    <property type="match status" value="1"/>
</dbReference>
<dbReference type="PROSITE" id="PS00095">
    <property type="entry name" value="C5_MTASE_2"/>
    <property type="match status" value="1"/>
</dbReference>
<name>A0A409WJS2_PSICY</name>
<reference evidence="9 10" key="1">
    <citation type="journal article" date="2018" name="Evol. Lett.">
        <title>Horizontal gene cluster transfer increased hallucinogenic mushroom diversity.</title>
        <authorList>
            <person name="Reynolds H.T."/>
            <person name="Vijayakumar V."/>
            <person name="Gluck-Thaler E."/>
            <person name="Korotkin H.B."/>
            <person name="Matheny P.B."/>
            <person name="Slot J.C."/>
        </authorList>
    </citation>
    <scope>NUCLEOTIDE SEQUENCE [LARGE SCALE GENOMIC DNA]</scope>
    <source>
        <strain evidence="9 10">2631</strain>
    </source>
</reference>
<dbReference type="PRINTS" id="PR00105">
    <property type="entry name" value="C5METTRFRASE"/>
</dbReference>
<evidence type="ECO:0000313" key="10">
    <source>
        <dbReference type="Proteomes" id="UP000283269"/>
    </source>
</evidence>
<keyword evidence="2 7" id="KW-0808">Transferase</keyword>
<protein>
    <recommendedName>
        <fullName evidence="5">tRNA (cytosine(38)-C(5))-methyltransferase</fullName>
        <ecNumber evidence="4">2.1.1.204</ecNumber>
    </recommendedName>
    <alternativeName>
        <fullName evidence="6">DNA (cytosine-5)-methyltransferase-like protein 2</fullName>
    </alternativeName>
</protein>
<dbReference type="InterPro" id="IPR029063">
    <property type="entry name" value="SAM-dependent_MTases_sf"/>
</dbReference>
<evidence type="ECO:0000313" key="9">
    <source>
        <dbReference type="EMBL" id="PPQ78690.1"/>
    </source>
</evidence>
<feature type="active site" evidence="7">
    <location>
        <position position="77"/>
    </location>
</feature>
<evidence type="ECO:0000256" key="7">
    <source>
        <dbReference type="PROSITE-ProRule" id="PRU01016"/>
    </source>
</evidence>
<dbReference type="OrthoDB" id="414133at2759"/>
<dbReference type="SUPFAM" id="SSF53335">
    <property type="entry name" value="S-adenosyl-L-methionine-dependent methyltransferases"/>
    <property type="match status" value="1"/>
</dbReference>
<evidence type="ECO:0000256" key="5">
    <source>
        <dbReference type="ARBA" id="ARBA00039681"/>
    </source>
</evidence>
<evidence type="ECO:0000256" key="2">
    <source>
        <dbReference type="ARBA" id="ARBA00022679"/>
    </source>
</evidence>
<dbReference type="InterPro" id="IPR050750">
    <property type="entry name" value="C5-MTase"/>
</dbReference>
<keyword evidence="3 7" id="KW-0949">S-adenosyl-L-methionine</keyword>
<evidence type="ECO:0000256" key="3">
    <source>
        <dbReference type="ARBA" id="ARBA00022691"/>
    </source>
</evidence>
<dbReference type="Gene3D" id="3.40.50.150">
    <property type="entry name" value="Vaccinia Virus protein VP39"/>
    <property type="match status" value="1"/>
</dbReference>
<dbReference type="Pfam" id="PF00145">
    <property type="entry name" value="DNA_methylase"/>
    <property type="match status" value="1"/>
</dbReference>
<dbReference type="Proteomes" id="UP000283269">
    <property type="component" value="Unassembled WGS sequence"/>
</dbReference>
<dbReference type="PANTHER" id="PTHR46098">
    <property type="entry name" value="TRNA (CYTOSINE(38)-C(5))-METHYLTRANSFERASE"/>
    <property type="match status" value="1"/>
</dbReference>
<dbReference type="GO" id="GO:0005634">
    <property type="term" value="C:nucleus"/>
    <property type="evidence" value="ECO:0007669"/>
    <property type="project" value="TreeGrafter"/>
</dbReference>
<organism evidence="9 10">
    <name type="scientific">Psilocybe cyanescens</name>
    <dbReference type="NCBI Taxonomy" id="93625"/>
    <lineage>
        <taxon>Eukaryota</taxon>
        <taxon>Fungi</taxon>
        <taxon>Dikarya</taxon>
        <taxon>Basidiomycota</taxon>
        <taxon>Agaricomycotina</taxon>
        <taxon>Agaricomycetes</taxon>
        <taxon>Agaricomycetidae</taxon>
        <taxon>Agaricales</taxon>
        <taxon>Agaricineae</taxon>
        <taxon>Strophariaceae</taxon>
        <taxon>Psilocybe</taxon>
    </lineage>
</organism>
<evidence type="ECO:0000256" key="1">
    <source>
        <dbReference type="ARBA" id="ARBA00022603"/>
    </source>
</evidence>
<evidence type="ECO:0000256" key="4">
    <source>
        <dbReference type="ARBA" id="ARBA00039081"/>
    </source>
</evidence>